<keyword evidence="4 5" id="KW-0413">Isomerase</keyword>
<dbReference type="EC" id="5.1.3.15" evidence="3 5"/>
<dbReference type="GO" id="GO:0030246">
    <property type="term" value="F:carbohydrate binding"/>
    <property type="evidence" value="ECO:0007669"/>
    <property type="project" value="UniProtKB-UniRule"/>
</dbReference>
<evidence type="ECO:0000313" key="7">
    <source>
        <dbReference type="EMBL" id="EGD75797.1"/>
    </source>
</evidence>
<sequence>MPVKEVKDGKVVVLEREGDKVEVYTYGATVTRWQVAGEDILFLSDKAVLDGSKAIRGGIPLVFPNFGAWECGPSHGFGRISTWTWDKDAAGAGDSEDGTTAVFVLEDNEQTRAMWNHKFRLEYTVTLRKAQLECNLKIHNTSDESFDFTTLLHTYVRVPSIKAVTISPLKGSLKLDQLADRASVVEDQEPLTIAQNVDSIYVAVPQSLVIDNVATSRAPTPDDHSTALTRRKLTLDKANLPDTVVWNPWVEKTKAMGDLDDSAYKQFVCVEAGHVAEKHTLAPGQHFHGGQTLTLEAYR</sequence>
<dbReference type="Gene3D" id="2.70.98.10">
    <property type="match status" value="1"/>
</dbReference>
<dbReference type="InterPro" id="IPR014718">
    <property type="entry name" value="GH-type_carb-bd"/>
</dbReference>
<dbReference type="Pfam" id="PF01263">
    <property type="entry name" value="Aldose_epim"/>
    <property type="match status" value="1"/>
</dbReference>
<dbReference type="OMA" id="CVTIHSE"/>
<dbReference type="InterPro" id="IPR025532">
    <property type="entry name" value="G6P_1-epimerase"/>
</dbReference>
<evidence type="ECO:0000256" key="3">
    <source>
        <dbReference type="ARBA" id="ARBA00012083"/>
    </source>
</evidence>
<dbReference type="PIRSF" id="PIRSF016020">
    <property type="entry name" value="PHexose_mutarotase"/>
    <property type="match status" value="1"/>
</dbReference>
<dbReference type="PANTHER" id="PTHR11122:SF13">
    <property type="entry name" value="GLUCOSE-6-PHOSPHATE 1-EPIMERASE"/>
    <property type="match status" value="1"/>
</dbReference>
<dbReference type="RefSeq" id="XP_004991718.1">
    <property type="nucleotide sequence ID" value="XM_004991661.1"/>
</dbReference>
<protein>
    <recommendedName>
        <fullName evidence="3 5">glucose-6-phosphate 1-epimerase</fullName>
        <ecNumber evidence="3 5">5.1.3.15</ecNumber>
    </recommendedName>
</protein>
<dbReference type="GO" id="GO:0047938">
    <property type="term" value="F:glucose-6-phosphate 1-epimerase activity"/>
    <property type="evidence" value="ECO:0007669"/>
    <property type="project" value="UniProtKB-UniRule"/>
</dbReference>
<dbReference type="OrthoDB" id="1659429at2759"/>
<proteinExistence type="inferred from homology"/>
<name>F2UGP7_SALR5</name>
<dbReference type="GO" id="GO:0005975">
    <property type="term" value="P:carbohydrate metabolic process"/>
    <property type="evidence" value="ECO:0007669"/>
    <property type="project" value="InterPro"/>
</dbReference>
<feature type="active site" evidence="6">
    <location>
        <position position="153"/>
    </location>
</feature>
<dbReference type="eggNOG" id="KOG1594">
    <property type="taxonomic scope" value="Eukaryota"/>
</dbReference>
<dbReference type="SUPFAM" id="SSF74650">
    <property type="entry name" value="Galactose mutarotase-like"/>
    <property type="match status" value="1"/>
</dbReference>
<feature type="active site" evidence="6">
    <location>
        <position position="271"/>
    </location>
</feature>
<gene>
    <name evidence="7" type="ORF">PTSG_07916</name>
</gene>
<evidence type="ECO:0000256" key="1">
    <source>
        <dbReference type="ARBA" id="ARBA00001096"/>
    </source>
</evidence>
<dbReference type="AlphaFoldDB" id="F2UGP7"/>
<dbReference type="GeneID" id="16072278"/>
<accession>F2UGP7</accession>
<dbReference type="PANTHER" id="PTHR11122">
    <property type="entry name" value="APOSPORY-ASSOCIATED PROTEIN C-RELATED"/>
    <property type="match status" value="1"/>
</dbReference>
<dbReference type="InterPro" id="IPR008183">
    <property type="entry name" value="Aldose_1/G6P_1-epimerase"/>
</dbReference>
<evidence type="ECO:0000256" key="2">
    <source>
        <dbReference type="ARBA" id="ARBA00005866"/>
    </source>
</evidence>
<comment type="similarity">
    <text evidence="2 5">Belongs to the glucose-6-phosphate 1-epimerase family.</text>
</comment>
<dbReference type="InterPro" id="IPR011013">
    <property type="entry name" value="Gal_mutarotase_sf_dom"/>
</dbReference>
<evidence type="ECO:0000256" key="5">
    <source>
        <dbReference type="PIRNR" id="PIRNR016020"/>
    </source>
</evidence>
<evidence type="ECO:0000256" key="6">
    <source>
        <dbReference type="PIRSR" id="PIRSR016020-1"/>
    </source>
</evidence>
<dbReference type="GO" id="GO:0005737">
    <property type="term" value="C:cytoplasm"/>
    <property type="evidence" value="ECO:0007669"/>
    <property type="project" value="TreeGrafter"/>
</dbReference>
<dbReference type="EMBL" id="GL832973">
    <property type="protein sequence ID" value="EGD75797.1"/>
    <property type="molecule type" value="Genomic_DNA"/>
</dbReference>
<dbReference type="CDD" id="cd09020">
    <property type="entry name" value="D-hex-6-P-epi_like"/>
    <property type="match status" value="1"/>
</dbReference>
<dbReference type="KEGG" id="sre:PTSG_07916"/>
<reference evidence="7" key="1">
    <citation type="submission" date="2009-08" db="EMBL/GenBank/DDBJ databases">
        <title>Annotation of Salpingoeca rosetta.</title>
        <authorList>
            <consortium name="The Broad Institute Genome Sequencing Platform"/>
            <person name="Russ C."/>
            <person name="Cuomo C."/>
            <person name="Burger G."/>
            <person name="Gray M.W."/>
            <person name="Holland P.W.H."/>
            <person name="King N."/>
            <person name="Lang F.B.F."/>
            <person name="Roger A.J."/>
            <person name="Ruiz-Trillo I."/>
            <person name="Young S.K."/>
            <person name="Zeng Q."/>
            <person name="Gargeya S."/>
            <person name="Alvarado L."/>
            <person name="Berlin A."/>
            <person name="Chapman S.B."/>
            <person name="Chen Z."/>
            <person name="Freedman E."/>
            <person name="Gellesch M."/>
            <person name="Goldberg J."/>
            <person name="Griggs A."/>
            <person name="Gujja S."/>
            <person name="Heilman E."/>
            <person name="Heiman D."/>
            <person name="Howarth C."/>
            <person name="Mehta T."/>
            <person name="Neiman D."/>
            <person name="Pearson M."/>
            <person name="Roberts A."/>
            <person name="Saif S."/>
            <person name="Shea T."/>
            <person name="Shenoy N."/>
            <person name="Sisk P."/>
            <person name="Stolte C."/>
            <person name="Sykes S."/>
            <person name="White J."/>
            <person name="Yandava C."/>
            <person name="Haas B."/>
            <person name="Nusbaum C."/>
            <person name="Birren B."/>
        </authorList>
    </citation>
    <scope>NUCLEOTIDE SEQUENCE [LARGE SCALE GENOMIC DNA]</scope>
    <source>
        <strain evidence="7">ATCC 50818</strain>
    </source>
</reference>
<dbReference type="STRING" id="946362.F2UGP7"/>
<dbReference type="Proteomes" id="UP000007799">
    <property type="component" value="Unassembled WGS sequence"/>
</dbReference>
<comment type="catalytic activity">
    <reaction evidence="1">
        <text>alpha-D-glucose 6-phosphate = beta-D-glucose 6-phosphate</text>
        <dbReference type="Rhea" id="RHEA:16249"/>
        <dbReference type="ChEBI" id="CHEBI:58225"/>
        <dbReference type="ChEBI" id="CHEBI:58247"/>
        <dbReference type="EC" id="5.1.3.15"/>
    </reaction>
</comment>
<keyword evidence="8" id="KW-1185">Reference proteome</keyword>
<organism evidence="8">
    <name type="scientific">Salpingoeca rosetta (strain ATCC 50818 / BSB-021)</name>
    <dbReference type="NCBI Taxonomy" id="946362"/>
    <lineage>
        <taxon>Eukaryota</taxon>
        <taxon>Choanoflagellata</taxon>
        <taxon>Craspedida</taxon>
        <taxon>Salpingoecidae</taxon>
        <taxon>Salpingoeca</taxon>
    </lineage>
</organism>
<dbReference type="InParanoid" id="F2UGP7"/>
<evidence type="ECO:0000313" key="8">
    <source>
        <dbReference type="Proteomes" id="UP000007799"/>
    </source>
</evidence>
<evidence type="ECO:0000256" key="4">
    <source>
        <dbReference type="ARBA" id="ARBA00023235"/>
    </source>
</evidence>